<evidence type="ECO:0000313" key="2">
    <source>
        <dbReference type="EMBL" id="KAK3282534.1"/>
    </source>
</evidence>
<keyword evidence="3" id="KW-1185">Reference proteome</keyword>
<feature type="compositionally biased region" description="Low complexity" evidence="1">
    <location>
        <begin position="164"/>
        <end position="176"/>
    </location>
</feature>
<comment type="caution">
    <text evidence="2">The sequence shown here is derived from an EMBL/GenBank/DDBJ whole genome shotgun (WGS) entry which is preliminary data.</text>
</comment>
<accession>A0AAE0GQG8</accession>
<dbReference type="Proteomes" id="UP001190700">
    <property type="component" value="Unassembled WGS sequence"/>
</dbReference>
<name>A0AAE0GQG8_9CHLO</name>
<sequence>MQLPAAFDAQLLARPHSPQPNSSEAQQRGTEACGHGQSNASPAAAHHSVMPLEFAALAQCDAQPAAAQHSSTTLELAAMAQRNTLQATVHCSVVPLELAASAQCDAQPATAQGSSNTGACGHSAMQLPAAFDAQLLARPHSPQPNSSEAQQRGTEACGHGQRNASPAAAAHHSVVPLSLQPNNSSAQQRDAGACGYGQRHAPPAAAHHSVVPLSLQLAQQQISAAARRCGLRSWAAQRTTGSGPQQRRAAGARSLSAM</sequence>
<proteinExistence type="predicted"/>
<feature type="compositionally biased region" description="Polar residues" evidence="1">
    <location>
        <begin position="19"/>
        <end position="29"/>
    </location>
</feature>
<protein>
    <submittedName>
        <fullName evidence="2">Uncharacterized protein</fullName>
    </submittedName>
</protein>
<feature type="region of interest" description="Disordered" evidence="1">
    <location>
        <begin position="138"/>
        <end position="200"/>
    </location>
</feature>
<evidence type="ECO:0000313" key="3">
    <source>
        <dbReference type="Proteomes" id="UP001190700"/>
    </source>
</evidence>
<feature type="region of interest" description="Disordered" evidence="1">
    <location>
        <begin position="1"/>
        <end position="45"/>
    </location>
</feature>
<dbReference type="EMBL" id="LGRX02003258">
    <property type="protein sequence ID" value="KAK3282534.1"/>
    <property type="molecule type" value="Genomic_DNA"/>
</dbReference>
<evidence type="ECO:0000256" key="1">
    <source>
        <dbReference type="SAM" id="MobiDB-lite"/>
    </source>
</evidence>
<dbReference type="AlphaFoldDB" id="A0AAE0GQG8"/>
<organism evidence="2 3">
    <name type="scientific">Cymbomonas tetramitiformis</name>
    <dbReference type="NCBI Taxonomy" id="36881"/>
    <lineage>
        <taxon>Eukaryota</taxon>
        <taxon>Viridiplantae</taxon>
        <taxon>Chlorophyta</taxon>
        <taxon>Pyramimonadophyceae</taxon>
        <taxon>Pyramimonadales</taxon>
        <taxon>Pyramimonadaceae</taxon>
        <taxon>Cymbomonas</taxon>
    </lineage>
</organism>
<feature type="compositionally biased region" description="Polar residues" evidence="1">
    <location>
        <begin position="179"/>
        <end position="188"/>
    </location>
</feature>
<feature type="compositionally biased region" description="Polar residues" evidence="1">
    <location>
        <begin position="236"/>
        <end position="245"/>
    </location>
</feature>
<gene>
    <name evidence="2" type="ORF">CYMTET_9731</name>
</gene>
<feature type="region of interest" description="Disordered" evidence="1">
    <location>
        <begin position="236"/>
        <end position="258"/>
    </location>
</feature>
<feature type="compositionally biased region" description="Polar residues" evidence="1">
    <location>
        <begin position="143"/>
        <end position="153"/>
    </location>
</feature>
<reference evidence="2 3" key="1">
    <citation type="journal article" date="2015" name="Genome Biol. Evol.">
        <title>Comparative Genomics of a Bacterivorous Green Alga Reveals Evolutionary Causalities and Consequences of Phago-Mixotrophic Mode of Nutrition.</title>
        <authorList>
            <person name="Burns J.A."/>
            <person name="Paasch A."/>
            <person name="Narechania A."/>
            <person name="Kim E."/>
        </authorList>
    </citation>
    <scope>NUCLEOTIDE SEQUENCE [LARGE SCALE GENOMIC DNA]</scope>
    <source>
        <strain evidence="2 3">PLY_AMNH</strain>
    </source>
</reference>